<protein>
    <submittedName>
        <fullName evidence="3">Uncharacterized protein</fullName>
    </submittedName>
</protein>
<organism evidence="3 4">
    <name type="scientific">Armillaria solidipes</name>
    <dbReference type="NCBI Taxonomy" id="1076256"/>
    <lineage>
        <taxon>Eukaryota</taxon>
        <taxon>Fungi</taxon>
        <taxon>Dikarya</taxon>
        <taxon>Basidiomycota</taxon>
        <taxon>Agaricomycotina</taxon>
        <taxon>Agaricomycetes</taxon>
        <taxon>Agaricomycetidae</taxon>
        <taxon>Agaricales</taxon>
        <taxon>Marasmiineae</taxon>
        <taxon>Physalacriaceae</taxon>
        <taxon>Armillaria</taxon>
    </lineage>
</organism>
<keyword evidence="2" id="KW-0812">Transmembrane</keyword>
<keyword evidence="2" id="KW-0472">Membrane</keyword>
<feature type="compositionally biased region" description="Basic and acidic residues" evidence="1">
    <location>
        <begin position="333"/>
        <end position="346"/>
    </location>
</feature>
<sequence length="373" mass="41774">MHIIYMTMASVNDTIPDLSDSQVVFIFRDFDSNLNPTILFAFLHGLYTCIISVAGWKILVSKYQGSKRNMSIVIGILYVMATISLAFSWSFTRYAFIKNGETFWTVYQALINRSRSLVTARVGMTVTSCIGTIFADATLIWRCYVLWGRRWATVMPPGILLVCTIVFKIMETQAKLHDEFAHTPWLMIYVSFAMATALWCTVFITYRLLTSPREKDGSEDGPSLYHRTVELFVESGILYSVGLILYVVFVARTEWTHYYLEPVAEITGAVAPTLLLGRILTGFARPYDSWKGSVPATKEKPQAPPNQISSATRTVLFADEVRAPAPAPVPVESKNEPEKAETERTENVPAAPAVAEKTVHFPPSEMLSTLPLL</sequence>
<name>A0A2H3BRP9_9AGAR</name>
<evidence type="ECO:0000313" key="4">
    <source>
        <dbReference type="Proteomes" id="UP000218334"/>
    </source>
</evidence>
<dbReference type="Proteomes" id="UP000218334">
    <property type="component" value="Unassembled WGS sequence"/>
</dbReference>
<keyword evidence="2" id="KW-1133">Transmembrane helix</keyword>
<keyword evidence="4" id="KW-1185">Reference proteome</keyword>
<reference evidence="4" key="1">
    <citation type="journal article" date="2017" name="Nat. Ecol. Evol.">
        <title>Genome expansion and lineage-specific genetic innovations in the forest pathogenic fungi Armillaria.</title>
        <authorList>
            <person name="Sipos G."/>
            <person name="Prasanna A.N."/>
            <person name="Walter M.C."/>
            <person name="O'Connor E."/>
            <person name="Balint B."/>
            <person name="Krizsan K."/>
            <person name="Kiss B."/>
            <person name="Hess J."/>
            <person name="Varga T."/>
            <person name="Slot J."/>
            <person name="Riley R."/>
            <person name="Boka B."/>
            <person name="Rigling D."/>
            <person name="Barry K."/>
            <person name="Lee J."/>
            <person name="Mihaltcheva S."/>
            <person name="LaButti K."/>
            <person name="Lipzen A."/>
            <person name="Waldron R."/>
            <person name="Moloney N.M."/>
            <person name="Sperisen C."/>
            <person name="Kredics L."/>
            <person name="Vagvoelgyi C."/>
            <person name="Patrignani A."/>
            <person name="Fitzpatrick D."/>
            <person name="Nagy I."/>
            <person name="Doyle S."/>
            <person name="Anderson J.B."/>
            <person name="Grigoriev I.V."/>
            <person name="Gueldener U."/>
            <person name="Muensterkoetter M."/>
            <person name="Nagy L.G."/>
        </authorList>
    </citation>
    <scope>NUCLEOTIDE SEQUENCE [LARGE SCALE GENOMIC DNA]</scope>
    <source>
        <strain evidence="4">28-4</strain>
    </source>
</reference>
<feature type="transmembrane region" description="Helical" evidence="2">
    <location>
        <begin position="117"/>
        <end position="139"/>
    </location>
</feature>
<evidence type="ECO:0000313" key="3">
    <source>
        <dbReference type="EMBL" id="PBK73565.1"/>
    </source>
</evidence>
<evidence type="ECO:0000256" key="2">
    <source>
        <dbReference type="SAM" id="Phobius"/>
    </source>
</evidence>
<proteinExistence type="predicted"/>
<feature type="region of interest" description="Disordered" evidence="1">
    <location>
        <begin position="326"/>
        <end position="349"/>
    </location>
</feature>
<accession>A0A2H3BRP9</accession>
<feature type="transmembrane region" description="Helical" evidence="2">
    <location>
        <begin position="72"/>
        <end position="97"/>
    </location>
</feature>
<feature type="transmembrane region" description="Helical" evidence="2">
    <location>
        <begin position="229"/>
        <end position="251"/>
    </location>
</feature>
<gene>
    <name evidence="3" type="ORF">ARMSODRAFT_639140</name>
</gene>
<dbReference type="EMBL" id="KZ293420">
    <property type="protein sequence ID" value="PBK73565.1"/>
    <property type="molecule type" value="Genomic_DNA"/>
</dbReference>
<evidence type="ECO:0000256" key="1">
    <source>
        <dbReference type="SAM" id="MobiDB-lite"/>
    </source>
</evidence>
<dbReference type="AlphaFoldDB" id="A0A2H3BRP9"/>
<feature type="transmembrane region" description="Helical" evidence="2">
    <location>
        <begin position="151"/>
        <end position="170"/>
    </location>
</feature>
<feature type="transmembrane region" description="Helical" evidence="2">
    <location>
        <begin position="185"/>
        <end position="209"/>
    </location>
</feature>
<feature type="transmembrane region" description="Helical" evidence="2">
    <location>
        <begin position="38"/>
        <end position="60"/>
    </location>
</feature>